<keyword evidence="3" id="KW-1185">Reference proteome</keyword>
<gene>
    <name evidence="2" type="ORF">F0357_03055</name>
</gene>
<name>A0A6A7XZE4_9HYPH</name>
<evidence type="ECO:0000313" key="2">
    <source>
        <dbReference type="EMBL" id="MQT11668.1"/>
    </source>
</evidence>
<reference evidence="2 3" key="1">
    <citation type="submission" date="2019-09" db="EMBL/GenBank/DDBJ databases">
        <title>Segnochrobactrum spirostomi gen. nov., sp. nov., isolated from the ciliate Spirostomum cf. yagiui and description of a novel family, Segnochrobactraceae fam. nov. within the order Rhizobiales of the class Alphaproteobacteria.</title>
        <authorList>
            <person name="Akter S."/>
            <person name="Shazib S.U.A."/>
            <person name="Shin M.K."/>
        </authorList>
    </citation>
    <scope>NUCLEOTIDE SEQUENCE [LARGE SCALE GENOMIC DNA]</scope>
    <source>
        <strain evidence="2 3">Sp-1</strain>
    </source>
</reference>
<evidence type="ECO:0000259" key="1">
    <source>
        <dbReference type="Pfam" id="PF01402"/>
    </source>
</evidence>
<protein>
    <submittedName>
        <fullName evidence="2">Ribbon-helix-helix protein, CopG family</fullName>
    </submittedName>
</protein>
<organism evidence="2 3">
    <name type="scientific">Segnochrobactrum spirostomi</name>
    <dbReference type="NCBI Taxonomy" id="2608987"/>
    <lineage>
        <taxon>Bacteria</taxon>
        <taxon>Pseudomonadati</taxon>
        <taxon>Pseudomonadota</taxon>
        <taxon>Alphaproteobacteria</taxon>
        <taxon>Hyphomicrobiales</taxon>
        <taxon>Segnochrobactraceae</taxon>
        <taxon>Segnochrobactrum</taxon>
    </lineage>
</organism>
<comment type="caution">
    <text evidence="2">The sequence shown here is derived from an EMBL/GenBank/DDBJ whole genome shotgun (WGS) entry which is preliminary data.</text>
</comment>
<proteinExistence type="predicted"/>
<feature type="domain" description="Ribbon-helix-helix protein CopG" evidence="1">
    <location>
        <begin position="5"/>
        <end position="41"/>
    </location>
</feature>
<dbReference type="CDD" id="cd22233">
    <property type="entry name" value="RHH_CopAso-like"/>
    <property type="match status" value="1"/>
</dbReference>
<dbReference type="Pfam" id="PF01402">
    <property type="entry name" value="RHH_1"/>
    <property type="match status" value="1"/>
</dbReference>
<sequence length="90" mass="10282">MPRLVQLDEDLDARVAEIARARELSPDQVVREAVSEFVAREDAHEAFGREAVASWEAYLATGRHLTSEEVFDWLRTWGTDRETGIPECHD</sequence>
<evidence type="ECO:0000313" key="3">
    <source>
        <dbReference type="Proteomes" id="UP000332515"/>
    </source>
</evidence>
<dbReference type="GO" id="GO:0006355">
    <property type="term" value="P:regulation of DNA-templated transcription"/>
    <property type="evidence" value="ECO:0007669"/>
    <property type="project" value="InterPro"/>
</dbReference>
<dbReference type="EMBL" id="VWNA01000001">
    <property type="protein sequence ID" value="MQT11668.1"/>
    <property type="molecule type" value="Genomic_DNA"/>
</dbReference>
<dbReference type="Proteomes" id="UP000332515">
    <property type="component" value="Unassembled WGS sequence"/>
</dbReference>
<dbReference type="InterPro" id="IPR002145">
    <property type="entry name" value="CopG"/>
</dbReference>
<dbReference type="AlphaFoldDB" id="A0A6A7XZE4"/>
<accession>A0A6A7XZE4</accession>